<gene>
    <name evidence="2" type="ORF">GH807_11440</name>
</gene>
<keyword evidence="2" id="KW-0808">Transferase</keyword>
<keyword evidence="1" id="KW-1133">Transmembrane helix</keyword>
<feature type="transmembrane region" description="Helical" evidence="1">
    <location>
        <begin position="5"/>
        <end position="25"/>
    </location>
</feature>
<keyword evidence="3" id="KW-1185">Reference proteome</keyword>
<organism evidence="2 3">
    <name type="scientific">Acetobacterium tundrae</name>
    <dbReference type="NCBI Taxonomy" id="132932"/>
    <lineage>
        <taxon>Bacteria</taxon>
        <taxon>Bacillati</taxon>
        <taxon>Bacillota</taxon>
        <taxon>Clostridia</taxon>
        <taxon>Eubacteriales</taxon>
        <taxon>Eubacteriaceae</taxon>
        <taxon>Acetobacterium</taxon>
    </lineage>
</organism>
<evidence type="ECO:0000313" key="2">
    <source>
        <dbReference type="EMBL" id="MBC3797658.1"/>
    </source>
</evidence>
<evidence type="ECO:0000256" key="1">
    <source>
        <dbReference type="SAM" id="Phobius"/>
    </source>
</evidence>
<name>A0ABR6WMB8_9FIRM</name>
<dbReference type="Gene3D" id="3.20.20.80">
    <property type="entry name" value="Glycosidases"/>
    <property type="match status" value="2"/>
</dbReference>
<sequence length="711" mass="81956">MRKNIIIVIILICLTVIGFIGYHFYTRMTSNQISMYTDADSIQYMAKVDSDSFYVFKDNQWEKEFIKGVNIGTGVPDYFPGEFGATKDDYLRWFKYISEMNANTIRVYTILKPDFYNALYEYNQSAQNPLYLIQGVWINEEDISTYLDAYNPKIMDNFKSDIETTIDVLHGNKIIKKETGHAYGVYEADVSQYVIGYILGIEWDPEFVLTTNNNNSGNTHFDGTYLYSADASPFENFLCESGDNCIKYETDHYKMEKTVSFANWPTTDMLSHPNEPLPNEDLVTVNTEHIKKKDTFKPGLFASYHIYPYYPDFMNYQNEYANYKDENGNVDTYAAYLNDLKKQHTMPVLVAEFGIPAGRGKAHDNASMGFNQGDVSETQQGDMDASMLKDIYDAGYAGGLVFSFQDEWFKRTWNTMDFDLPERRPYWDNVQTNEQHFGLLAFDSGEKESTCYVDGDSKDWEGSTPISTTNGTELYMKSDETYVYFMAKTSNFNFDQDNLIIPVDTLQNQGSSSNNGVNFDKAADFLISINGKDNSRIMVDSYYDSFQYLYGEKLNMIPKNPDYDINNSGKFVPMYLCLNKELYLPQDKLILPFSQYETGKLTYGDGNPNNSDFNSLSDFCVKDNIVEIRIPWQLLNFMDPSTKMVMNDLHIDGIQPVKTDGIYAGVGILNKTSDQNINMNFYSWQDWNVATYHERLKPSYYILKDAFNLYN</sequence>
<dbReference type="RefSeq" id="WP_148603849.1">
    <property type="nucleotide sequence ID" value="NZ_RXYB01000011.1"/>
</dbReference>
<dbReference type="GO" id="GO:0016740">
    <property type="term" value="F:transferase activity"/>
    <property type="evidence" value="ECO:0007669"/>
    <property type="project" value="UniProtKB-KW"/>
</dbReference>
<evidence type="ECO:0000313" key="3">
    <source>
        <dbReference type="Proteomes" id="UP000653358"/>
    </source>
</evidence>
<proteinExistence type="predicted"/>
<reference evidence="2 3" key="1">
    <citation type="journal article" date="2020" name="mSystems">
        <title>Defining Genomic and Predicted Metabolic Features of the Acetobacterium Genus.</title>
        <authorList>
            <person name="Ross D.E."/>
            <person name="Marshall C.W."/>
            <person name="Gulliver D."/>
            <person name="May H.D."/>
            <person name="Norman R.S."/>
        </authorList>
    </citation>
    <scope>NUCLEOTIDE SEQUENCE [LARGE SCALE GENOMIC DNA]</scope>
    <source>
        <strain evidence="2 3">DSM 9173</strain>
    </source>
</reference>
<dbReference type="InterPro" id="IPR017853">
    <property type="entry name" value="GH"/>
</dbReference>
<keyword evidence="1" id="KW-0812">Transmembrane</keyword>
<protein>
    <submittedName>
        <fullName evidence="2">Family 2 glycosyl transferase</fullName>
    </submittedName>
</protein>
<dbReference type="EMBL" id="WJBB01000014">
    <property type="protein sequence ID" value="MBC3797658.1"/>
    <property type="molecule type" value="Genomic_DNA"/>
</dbReference>
<accession>A0ABR6WMB8</accession>
<dbReference type="Proteomes" id="UP000653358">
    <property type="component" value="Unassembled WGS sequence"/>
</dbReference>
<keyword evidence="1" id="KW-0472">Membrane</keyword>
<comment type="caution">
    <text evidence="2">The sequence shown here is derived from an EMBL/GenBank/DDBJ whole genome shotgun (WGS) entry which is preliminary data.</text>
</comment>
<dbReference type="SUPFAM" id="SSF51445">
    <property type="entry name" value="(Trans)glycosidases"/>
    <property type="match status" value="1"/>
</dbReference>